<feature type="region of interest" description="Disordered" evidence="1">
    <location>
        <begin position="124"/>
        <end position="154"/>
    </location>
</feature>
<feature type="region of interest" description="Disordered" evidence="1">
    <location>
        <begin position="52"/>
        <end position="94"/>
    </location>
</feature>
<gene>
    <name evidence="2" type="ORF">TNCT_100151</name>
</gene>
<comment type="caution">
    <text evidence="2">The sequence shown here is derived from an EMBL/GenBank/DDBJ whole genome shotgun (WGS) entry which is preliminary data.</text>
</comment>
<evidence type="ECO:0000313" key="2">
    <source>
        <dbReference type="EMBL" id="GFQ66438.1"/>
    </source>
</evidence>
<keyword evidence="3" id="KW-1185">Reference proteome</keyword>
<protein>
    <submittedName>
        <fullName evidence="2">Uncharacterized protein</fullName>
    </submittedName>
</protein>
<dbReference type="Proteomes" id="UP000887116">
    <property type="component" value="Unassembled WGS sequence"/>
</dbReference>
<sequence>MAQNTTTGDYNDRQRGAARTRLVVLQAVIGTEVCSRQRSSKIRLQPRNAFSVHRRNAQIRNDPSESSTRRSPRHKMWRRNQSNSEIIGTEKPVAEVSARIQTTKGSRNHTSGSRQCRCSFYFGDHRSPRRPSVSPVQQRPFQPSFFRLSPQPLS</sequence>
<evidence type="ECO:0000256" key="1">
    <source>
        <dbReference type="SAM" id="MobiDB-lite"/>
    </source>
</evidence>
<evidence type="ECO:0000313" key="3">
    <source>
        <dbReference type="Proteomes" id="UP000887116"/>
    </source>
</evidence>
<dbReference type="EMBL" id="BMAO01010332">
    <property type="protein sequence ID" value="GFQ66438.1"/>
    <property type="molecule type" value="Genomic_DNA"/>
</dbReference>
<organism evidence="2 3">
    <name type="scientific">Trichonephila clavata</name>
    <name type="common">Joro spider</name>
    <name type="synonym">Nephila clavata</name>
    <dbReference type="NCBI Taxonomy" id="2740835"/>
    <lineage>
        <taxon>Eukaryota</taxon>
        <taxon>Metazoa</taxon>
        <taxon>Ecdysozoa</taxon>
        <taxon>Arthropoda</taxon>
        <taxon>Chelicerata</taxon>
        <taxon>Arachnida</taxon>
        <taxon>Araneae</taxon>
        <taxon>Araneomorphae</taxon>
        <taxon>Entelegynae</taxon>
        <taxon>Araneoidea</taxon>
        <taxon>Nephilidae</taxon>
        <taxon>Trichonephila</taxon>
    </lineage>
</organism>
<reference evidence="2" key="1">
    <citation type="submission" date="2020-07" db="EMBL/GenBank/DDBJ databases">
        <title>Multicomponent nature underlies the extraordinary mechanical properties of spider dragline silk.</title>
        <authorList>
            <person name="Kono N."/>
            <person name="Nakamura H."/>
            <person name="Mori M."/>
            <person name="Yoshida Y."/>
            <person name="Ohtoshi R."/>
            <person name="Malay A.D."/>
            <person name="Moran D.A.P."/>
            <person name="Tomita M."/>
            <person name="Numata K."/>
            <person name="Arakawa K."/>
        </authorList>
    </citation>
    <scope>NUCLEOTIDE SEQUENCE</scope>
</reference>
<dbReference type="AlphaFoldDB" id="A0A8X6KAY7"/>
<accession>A0A8X6KAY7</accession>
<name>A0A8X6KAY7_TRICU</name>
<proteinExistence type="predicted"/>